<reference evidence="1 2" key="1">
    <citation type="submission" date="2018-08" db="EMBL/GenBank/DDBJ databases">
        <title>A genome reference for cultivated species of the human gut microbiota.</title>
        <authorList>
            <person name="Zou Y."/>
            <person name="Xue W."/>
            <person name="Luo G."/>
        </authorList>
    </citation>
    <scope>NUCLEOTIDE SEQUENCE [LARGE SCALE GENOMIC DNA]</scope>
    <source>
        <strain evidence="1 2">TF05-5AC</strain>
    </source>
</reference>
<dbReference type="SUPFAM" id="SSF51445">
    <property type="entry name" value="(Trans)glycosidases"/>
    <property type="match status" value="1"/>
</dbReference>
<dbReference type="EMBL" id="QVLV01000008">
    <property type="protein sequence ID" value="RGE59760.1"/>
    <property type="molecule type" value="Genomic_DNA"/>
</dbReference>
<evidence type="ECO:0000313" key="2">
    <source>
        <dbReference type="Proteomes" id="UP000260812"/>
    </source>
</evidence>
<name>A0A3E3I3U3_9FIRM</name>
<proteinExistence type="predicted"/>
<dbReference type="RefSeq" id="WP_035321292.1">
    <property type="nucleotide sequence ID" value="NZ_JBKUNB010000004.1"/>
</dbReference>
<accession>A0A3E3I3U3</accession>
<organism evidence="1 2">
    <name type="scientific">Eisenbergiella massiliensis</name>
    <dbReference type="NCBI Taxonomy" id="1720294"/>
    <lineage>
        <taxon>Bacteria</taxon>
        <taxon>Bacillati</taxon>
        <taxon>Bacillota</taxon>
        <taxon>Clostridia</taxon>
        <taxon>Lachnospirales</taxon>
        <taxon>Lachnospiraceae</taxon>
        <taxon>Eisenbergiella</taxon>
    </lineage>
</organism>
<evidence type="ECO:0008006" key="3">
    <source>
        <dbReference type="Google" id="ProtNLM"/>
    </source>
</evidence>
<keyword evidence="2" id="KW-1185">Reference proteome</keyword>
<evidence type="ECO:0000313" key="1">
    <source>
        <dbReference type="EMBL" id="RGE59760.1"/>
    </source>
</evidence>
<dbReference type="AlphaFoldDB" id="A0A3E3I3U3"/>
<dbReference type="InterPro" id="IPR017853">
    <property type="entry name" value="GH"/>
</dbReference>
<protein>
    <recommendedName>
        <fullName evidence="3">Glycoside hydrolase family 5 domain-containing protein</fullName>
    </recommendedName>
</protein>
<comment type="caution">
    <text evidence="1">The sequence shown here is derived from an EMBL/GenBank/DDBJ whole genome shotgun (WGS) entry which is preliminary data.</text>
</comment>
<sequence length="434" mass="50849">MKKTVDYQKLRGFNYTQPDAVNDRDFWANYHHDIVDRDMGYAERLHLNSARIFLSYDFYKENPDRFLANVKDFVQTAWKHGISTNPIIFMGFRFREDELPPGGFMLEAGLRPIYKTLEDPASWQIGERYFDALYEAIGQEEGLLFWDIANEPGYTDNFVTWYDEEPVYVQDYQERPDMETLRYRQEKTWEIVRHFCKYVKSKDPDHDIGVGNIFIYETEASKTAELVDVIVFHDYSSTRKRLREALEYAKKMGEKYGKPVLDNEMCCLARANPYDMSIELHNEYQTGWYLFELMIGKDMWSRVHGVVYPDGTIRDPSIVSAISGFFRNRGESAVRSDVNQEDYVRRACILAQRTLHAARQNQGFDHSNDVENLLEACEYIANLLEAGELVPMAYPPTARIASYRRQQHVEAYEIADYLTELLETLKKACHVIDI</sequence>
<gene>
    <name evidence="1" type="ORF">DXC51_13215</name>
</gene>
<dbReference type="Gene3D" id="3.20.20.80">
    <property type="entry name" value="Glycosidases"/>
    <property type="match status" value="1"/>
</dbReference>
<dbReference type="Proteomes" id="UP000260812">
    <property type="component" value="Unassembled WGS sequence"/>
</dbReference>